<dbReference type="PANTHER" id="PTHR43048:SF5">
    <property type="entry name" value="BLR5325 PROTEIN"/>
    <property type="match status" value="1"/>
</dbReference>
<reference evidence="3 4" key="1">
    <citation type="submission" date="2018-11" db="EMBL/GenBank/DDBJ databases">
        <title>Deinococcus shelandsis sp. nov., isolated from South Shetland Islands soil of Antarctica.</title>
        <authorList>
            <person name="Tian J."/>
        </authorList>
    </citation>
    <scope>NUCLEOTIDE SEQUENCE [LARGE SCALE GENOMIC DNA]</scope>
    <source>
        <strain evidence="3 4">S14-83T</strain>
    </source>
</reference>
<dbReference type="RefSeq" id="WP_124869493.1">
    <property type="nucleotide sequence ID" value="NZ_CP034183.1"/>
</dbReference>
<dbReference type="Pfam" id="PF00903">
    <property type="entry name" value="Glyoxalase"/>
    <property type="match status" value="1"/>
</dbReference>
<dbReference type="Proteomes" id="UP000276417">
    <property type="component" value="Chromosome 1"/>
</dbReference>
<dbReference type="InterPro" id="IPR029068">
    <property type="entry name" value="Glyas_Bleomycin-R_OHBP_Dase"/>
</dbReference>
<dbReference type="OrthoDB" id="9789841at2"/>
<organism evidence="3 4">
    <name type="scientific">Deinococcus psychrotolerans</name>
    <dbReference type="NCBI Taxonomy" id="2489213"/>
    <lineage>
        <taxon>Bacteria</taxon>
        <taxon>Thermotogati</taxon>
        <taxon>Deinococcota</taxon>
        <taxon>Deinococci</taxon>
        <taxon>Deinococcales</taxon>
        <taxon>Deinococcaceae</taxon>
        <taxon>Deinococcus</taxon>
    </lineage>
</organism>
<name>A0A3G8YC70_9DEIO</name>
<evidence type="ECO:0000259" key="2">
    <source>
        <dbReference type="PROSITE" id="PS51819"/>
    </source>
</evidence>
<dbReference type="EMBL" id="CP034183">
    <property type="protein sequence ID" value="AZI42595.1"/>
    <property type="molecule type" value="Genomic_DNA"/>
</dbReference>
<gene>
    <name evidence="3" type="ORF">EHF33_07430</name>
</gene>
<dbReference type="GO" id="GO:0004493">
    <property type="term" value="F:methylmalonyl-CoA epimerase activity"/>
    <property type="evidence" value="ECO:0007669"/>
    <property type="project" value="TreeGrafter"/>
</dbReference>
<dbReference type="PROSITE" id="PS51819">
    <property type="entry name" value="VOC"/>
    <property type="match status" value="1"/>
</dbReference>
<keyword evidence="4" id="KW-1185">Reference proteome</keyword>
<feature type="domain" description="VOC" evidence="2">
    <location>
        <begin position="7"/>
        <end position="125"/>
    </location>
</feature>
<dbReference type="PANTHER" id="PTHR43048">
    <property type="entry name" value="METHYLMALONYL-COA EPIMERASE"/>
    <property type="match status" value="1"/>
</dbReference>
<sequence length="125" mass="13669">MNAPQANLKHVSFLTANADAVIAFYLLLGAELQKDLRTSEGFRRVVLGFAGGGKLQFFEADTELPRPHPAWQEHIALHLSDLNASIQQLKEQGAAFSRELTTSPSGNPMAFVLDPDGRQVELLQA</sequence>
<dbReference type="InterPro" id="IPR004360">
    <property type="entry name" value="Glyas_Fos-R_dOase_dom"/>
</dbReference>
<dbReference type="InterPro" id="IPR051785">
    <property type="entry name" value="MMCE/EMCE_epimerase"/>
</dbReference>
<dbReference type="InterPro" id="IPR037523">
    <property type="entry name" value="VOC_core"/>
</dbReference>
<dbReference type="CDD" id="cd06587">
    <property type="entry name" value="VOC"/>
    <property type="match status" value="1"/>
</dbReference>
<dbReference type="GO" id="GO:0046872">
    <property type="term" value="F:metal ion binding"/>
    <property type="evidence" value="ECO:0007669"/>
    <property type="project" value="UniProtKB-KW"/>
</dbReference>
<evidence type="ECO:0000313" key="3">
    <source>
        <dbReference type="EMBL" id="AZI42595.1"/>
    </source>
</evidence>
<evidence type="ECO:0000313" key="4">
    <source>
        <dbReference type="Proteomes" id="UP000276417"/>
    </source>
</evidence>
<evidence type="ECO:0000256" key="1">
    <source>
        <dbReference type="ARBA" id="ARBA00022723"/>
    </source>
</evidence>
<dbReference type="AlphaFoldDB" id="A0A3G8YC70"/>
<keyword evidence="1" id="KW-0479">Metal-binding</keyword>
<dbReference type="Gene3D" id="3.10.180.10">
    <property type="entry name" value="2,3-Dihydroxybiphenyl 1,2-Dioxygenase, domain 1"/>
    <property type="match status" value="1"/>
</dbReference>
<accession>A0A3G8YC70</accession>
<dbReference type="KEGG" id="dph:EHF33_07430"/>
<protein>
    <submittedName>
        <fullName evidence="3">VOC family protein</fullName>
    </submittedName>
</protein>
<dbReference type="GO" id="GO:0046491">
    <property type="term" value="P:L-methylmalonyl-CoA metabolic process"/>
    <property type="evidence" value="ECO:0007669"/>
    <property type="project" value="TreeGrafter"/>
</dbReference>
<dbReference type="SUPFAM" id="SSF54593">
    <property type="entry name" value="Glyoxalase/Bleomycin resistance protein/Dihydroxybiphenyl dioxygenase"/>
    <property type="match status" value="1"/>
</dbReference>
<proteinExistence type="predicted"/>